<protein>
    <recommendedName>
        <fullName evidence="1">Metallo-beta-lactamase domain-containing protein</fullName>
    </recommendedName>
</protein>
<dbReference type="Proteomes" id="UP000183615">
    <property type="component" value="Unassembled WGS sequence"/>
</dbReference>
<dbReference type="SUPFAM" id="SSF56281">
    <property type="entry name" value="Metallo-hydrolase/oxidoreductase"/>
    <property type="match status" value="1"/>
</dbReference>
<sequence>MAPIINKHSNNIFWFDICPNNESNFISVYVIMDKKISIIETGPASSHNNLLAGIKQMGLNPEDVDYIIPTHIHLDHFGGGGHLMEICENAKSIVHPNAYKHVSSIDSWWSGSREFLGSIADLYGKPKPISKERLISAENGFELSLGHHKIKALHTPGHAPHHITWIYEMEAFVGDSAGLWYSDIDRSFPVTPGYYRHDLALESIEKMEKLNLEYLHYTHFGPRPADGVFRETKREFELWMEIVKQGYSEDKSSKTILNELLEIRPGLQETHSSHGPHQTETHLGTVEGMLNWIRREYAKG</sequence>
<dbReference type="InterPro" id="IPR001279">
    <property type="entry name" value="Metallo-B-lactamas"/>
</dbReference>
<comment type="caution">
    <text evidence="2">The sequence shown here is derived from an EMBL/GenBank/DDBJ whole genome shotgun (WGS) entry which is preliminary data.</text>
</comment>
<evidence type="ECO:0000313" key="3">
    <source>
        <dbReference type="Proteomes" id="UP000183615"/>
    </source>
</evidence>
<feature type="domain" description="Metallo-beta-lactamase" evidence="1">
    <location>
        <begin position="25"/>
        <end position="219"/>
    </location>
</feature>
<organism evidence="2 3">
    <name type="scientific">Marine Group III euryarchaeote CG-Epi2</name>
    <dbReference type="NCBI Taxonomy" id="1888996"/>
    <lineage>
        <taxon>Archaea</taxon>
        <taxon>Methanobacteriati</taxon>
        <taxon>Thermoplasmatota</taxon>
        <taxon>Thermoplasmata</taxon>
        <taxon>Candidatus Thermoprofundales</taxon>
    </lineage>
</organism>
<dbReference type="PANTHER" id="PTHR42951:SF4">
    <property type="entry name" value="ACYL-COENZYME A THIOESTERASE MBLAC2"/>
    <property type="match status" value="1"/>
</dbReference>
<accession>A0A1J5U217</accession>
<dbReference type="SMART" id="SM00849">
    <property type="entry name" value="Lactamase_B"/>
    <property type="match status" value="1"/>
</dbReference>
<dbReference type="PANTHER" id="PTHR42951">
    <property type="entry name" value="METALLO-BETA-LACTAMASE DOMAIN-CONTAINING"/>
    <property type="match status" value="1"/>
</dbReference>
<evidence type="ECO:0000313" key="2">
    <source>
        <dbReference type="EMBL" id="OIR22504.1"/>
    </source>
</evidence>
<dbReference type="Pfam" id="PF00753">
    <property type="entry name" value="Lactamase_B"/>
    <property type="match status" value="1"/>
</dbReference>
<dbReference type="InterPro" id="IPR036866">
    <property type="entry name" value="RibonucZ/Hydroxyglut_hydro"/>
</dbReference>
<dbReference type="CDD" id="cd07726">
    <property type="entry name" value="ST1585-like_MBL-fold"/>
    <property type="match status" value="1"/>
</dbReference>
<dbReference type="InterPro" id="IPR050855">
    <property type="entry name" value="NDM-1-like"/>
</dbReference>
<dbReference type="AlphaFoldDB" id="A0A1J5U217"/>
<dbReference type="EMBL" id="MIYZ01000012">
    <property type="protein sequence ID" value="OIR22504.1"/>
    <property type="molecule type" value="Genomic_DNA"/>
</dbReference>
<evidence type="ECO:0000259" key="1">
    <source>
        <dbReference type="SMART" id="SM00849"/>
    </source>
</evidence>
<name>A0A1J5U217_9ARCH</name>
<reference evidence="2 3" key="1">
    <citation type="submission" date="2016-08" db="EMBL/GenBank/DDBJ databases">
        <title>New Insights into Marine Group III Euryarchaeota, from dark to light.</title>
        <authorList>
            <person name="Haro-Moreno J.M."/>
            <person name="Rodriguez-Valera F."/>
            <person name="Lopez-Garcia P."/>
            <person name="Moreira D."/>
            <person name="Martin-Cuadrado A.B."/>
        </authorList>
    </citation>
    <scope>NUCLEOTIDE SEQUENCE [LARGE SCALE GENOMIC DNA]</scope>
    <source>
        <strain evidence="2">CG-Epi2</strain>
    </source>
</reference>
<gene>
    <name evidence="2" type="ORF">BET99_00535</name>
</gene>
<dbReference type="Gene3D" id="3.60.15.10">
    <property type="entry name" value="Ribonuclease Z/Hydroxyacylglutathione hydrolase-like"/>
    <property type="match status" value="1"/>
</dbReference>
<proteinExistence type="predicted"/>
<dbReference type="InterPro" id="IPR037482">
    <property type="entry name" value="ST1585_MBL-fold"/>
</dbReference>